<keyword evidence="1" id="KW-0808">Transferase</keyword>
<evidence type="ECO:0000256" key="1">
    <source>
        <dbReference type="ARBA" id="ARBA00022679"/>
    </source>
</evidence>
<dbReference type="PANTHER" id="PTHR43877">
    <property type="entry name" value="AMINOALKYLPHOSPHONATE N-ACETYLTRANSFERASE-RELATED-RELATED"/>
    <property type="match status" value="1"/>
</dbReference>
<dbReference type="CDD" id="cd04301">
    <property type="entry name" value="NAT_SF"/>
    <property type="match status" value="1"/>
</dbReference>
<evidence type="ECO:0000313" key="4">
    <source>
        <dbReference type="EMBL" id="MFC3676710.1"/>
    </source>
</evidence>
<dbReference type="Gene3D" id="3.40.630.30">
    <property type="match status" value="1"/>
</dbReference>
<protein>
    <submittedName>
        <fullName evidence="4">GNAT family N-acetyltransferase</fullName>
    </submittedName>
</protein>
<sequence length="288" mass="30250">MTAAVRLLAAEDRPALDAFLQAHAPRAMFLRANLAHSGLVDGVHPYQGRYAAAFAGDAITGVAAHYWNGFVILLAGDHAAVLAATAAAGRHVAGLIGLPAEVAAARAALAARDRPVSVDSREGLYRLPLAGLQVPPALLDGRVHCRPAAVPDLPLLAGWRFDFDVAMNGATESAAARAHAQEMVERWVAEGSQFVLCDGNRPVAGCCFNATLPDMVQIGNVWTPPELRGRGHARAVVAGALQYARHRGVTDAILFTGDDNHAAQQAYVALGFTRIGDYAILLFADQGG</sequence>
<dbReference type="Pfam" id="PF00583">
    <property type="entry name" value="Acetyltransf_1"/>
    <property type="match status" value="1"/>
</dbReference>
<dbReference type="Proteomes" id="UP001595711">
    <property type="component" value="Unassembled WGS sequence"/>
</dbReference>
<keyword evidence="2" id="KW-0012">Acyltransferase</keyword>
<comment type="caution">
    <text evidence="4">The sequence shown here is derived from an EMBL/GenBank/DDBJ whole genome shotgun (WGS) entry which is preliminary data.</text>
</comment>
<organism evidence="4 5">
    <name type="scientific">Ferrovibrio xuzhouensis</name>
    <dbReference type="NCBI Taxonomy" id="1576914"/>
    <lineage>
        <taxon>Bacteria</taxon>
        <taxon>Pseudomonadati</taxon>
        <taxon>Pseudomonadota</taxon>
        <taxon>Alphaproteobacteria</taxon>
        <taxon>Rhodospirillales</taxon>
        <taxon>Rhodospirillaceae</taxon>
        <taxon>Ferrovibrio</taxon>
    </lineage>
</organism>
<reference evidence="5" key="1">
    <citation type="journal article" date="2019" name="Int. J. Syst. Evol. Microbiol.">
        <title>The Global Catalogue of Microorganisms (GCM) 10K type strain sequencing project: providing services to taxonomists for standard genome sequencing and annotation.</title>
        <authorList>
            <consortium name="The Broad Institute Genomics Platform"/>
            <consortium name="The Broad Institute Genome Sequencing Center for Infectious Disease"/>
            <person name="Wu L."/>
            <person name="Ma J."/>
        </authorList>
    </citation>
    <scope>NUCLEOTIDE SEQUENCE [LARGE SCALE GENOMIC DNA]</scope>
    <source>
        <strain evidence="5">KCTC 42182</strain>
    </source>
</reference>
<dbReference type="InterPro" id="IPR016181">
    <property type="entry name" value="Acyl_CoA_acyltransferase"/>
</dbReference>
<dbReference type="RefSeq" id="WP_379727809.1">
    <property type="nucleotide sequence ID" value="NZ_JBHRYJ010000003.1"/>
</dbReference>
<dbReference type="InterPro" id="IPR000182">
    <property type="entry name" value="GNAT_dom"/>
</dbReference>
<keyword evidence="5" id="KW-1185">Reference proteome</keyword>
<evidence type="ECO:0000259" key="3">
    <source>
        <dbReference type="PROSITE" id="PS51186"/>
    </source>
</evidence>
<dbReference type="EMBL" id="JBHRYJ010000003">
    <property type="protein sequence ID" value="MFC3676710.1"/>
    <property type="molecule type" value="Genomic_DNA"/>
</dbReference>
<dbReference type="SUPFAM" id="SSF55729">
    <property type="entry name" value="Acyl-CoA N-acyltransferases (Nat)"/>
    <property type="match status" value="1"/>
</dbReference>
<evidence type="ECO:0000313" key="5">
    <source>
        <dbReference type="Proteomes" id="UP001595711"/>
    </source>
</evidence>
<name>A0ABV7VGV3_9PROT</name>
<gene>
    <name evidence="4" type="ORF">ACFOOQ_14225</name>
</gene>
<accession>A0ABV7VGV3</accession>
<dbReference type="PROSITE" id="PS51186">
    <property type="entry name" value="GNAT"/>
    <property type="match status" value="1"/>
</dbReference>
<feature type="domain" description="N-acetyltransferase" evidence="3">
    <location>
        <begin position="143"/>
        <end position="288"/>
    </location>
</feature>
<proteinExistence type="predicted"/>
<evidence type="ECO:0000256" key="2">
    <source>
        <dbReference type="ARBA" id="ARBA00023315"/>
    </source>
</evidence>
<dbReference type="InterPro" id="IPR050832">
    <property type="entry name" value="Bact_Acetyltransf"/>
</dbReference>
<dbReference type="PANTHER" id="PTHR43877:SF2">
    <property type="entry name" value="AMINOALKYLPHOSPHONATE N-ACETYLTRANSFERASE-RELATED"/>
    <property type="match status" value="1"/>
</dbReference>